<evidence type="ECO:0000256" key="4">
    <source>
        <dbReference type="ARBA" id="ARBA00022475"/>
    </source>
</evidence>
<evidence type="ECO:0000256" key="8">
    <source>
        <dbReference type="ARBA" id="ARBA00023136"/>
    </source>
</evidence>
<organism evidence="11 12">
    <name type="scientific">Methylobacterium symbioticum</name>
    <dbReference type="NCBI Taxonomy" id="2584084"/>
    <lineage>
        <taxon>Bacteria</taxon>
        <taxon>Pseudomonadati</taxon>
        <taxon>Pseudomonadota</taxon>
        <taxon>Alphaproteobacteria</taxon>
        <taxon>Hyphomicrobiales</taxon>
        <taxon>Methylobacteriaceae</taxon>
        <taxon>Methylobacterium</taxon>
    </lineage>
</organism>
<dbReference type="UniPathway" id="UPA00148"/>
<accession>A0A509EIN6</accession>
<evidence type="ECO:0000256" key="2">
    <source>
        <dbReference type="ARBA" id="ARBA00004953"/>
    </source>
</evidence>
<keyword evidence="7 9" id="KW-1133">Transmembrane helix</keyword>
<dbReference type="GO" id="GO:0005886">
    <property type="term" value="C:plasma membrane"/>
    <property type="evidence" value="ECO:0007669"/>
    <property type="project" value="UniProtKB-SubCell"/>
</dbReference>
<comment type="subcellular location">
    <subcellularLocation>
        <location evidence="1 9">Cell membrane</location>
        <topology evidence="1 9">Multi-pass membrane protein</topology>
    </subcellularLocation>
</comment>
<reference evidence="11 12" key="1">
    <citation type="submission" date="2019-06" db="EMBL/GenBank/DDBJ databases">
        <authorList>
            <person name="Rodrigo-Torres L."/>
            <person name="Arahal R. D."/>
            <person name="Lucena T."/>
        </authorList>
    </citation>
    <scope>NUCLEOTIDE SEQUENCE [LARGE SCALE GENOMIC DNA]</scope>
    <source>
        <strain evidence="11 12">SB0023/3</strain>
    </source>
</reference>
<dbReference type="AlphaFoldDB" id="A0A509EIN6"/>
<sequence>MAPETLGRLQVAEGLVHHEEASPPGILPRQREEIAGRVDAPVRVVRVDDDGDPRPGGLGEAGHGVHRVAAARPGGRVLGIGRTDHGDIGRGHEPRQGLDEDLRAGGGHHAGRIGNAVGRRRRGAQGPLVGGCGQALPQAGVRGRPGIGNRIDPRREVDPGLGRVREQRARGIEVAAMRHGRGLDRRGLGNAEQMSWLALAHPPLTFAVLALALAIEAAAGYPDALYRALGHPVTWIGRLIAALDAALNRGSFARRRAGGVLAVLVLLAVVGAAALTLTALAGLAGPLAGLVPLALLCASLPAQRSLHDHVARVAAALRDEGLEGGRRAVSMIVGRDPATLDEAAVCRAAIESLAENFSDGIVAPAVWIGIGGLPSGALYKAVNTADSMIGHRTPRHEAFGWAAARLDDVVNLPASRLTAGLIVAAAAFHGAHAPRRALAAIRRDARKHRSPNAGWPEAAMAGALGLALAGPRVYGGHAGEDAWMGGGRPEAGPTGIERALALHRTACALLWGLAAGAAALGLLL</sequence>
<gene>
    <name evidence="9 11" type="primary">cobD</name>
    <name evidence="11" type="ORF">MET9862_04655</name>
</gene>
<evidence type="ECO:0000256" key="6">
    <source>
        <dbReference type="ARBA" id="ARBA00022692"/>
    </source>
</evidence>
<comment type="caution">
    <text evidence="9">Lacks conserved residue(s) required for the propagation of feature annotation.</text>
</comment>
<name>A0A509EIN6_9HYPH</name>
<dbReference type="NCBIfam" id="TIGR00380">
    <property type="entry name" value="cobal_cbiB"/>
    <property type="match status" value="1"/>
</dbReference>
<keyword evidence="4 9" id="KW-1003">Cell membrane</keyword>
<dbReference type="Proteomes" id="UP000410984">
    <property type="component" value="Unassembled WGS sequence"/>
</dbReference>
<dbReference type="GO" id="GO:0048472">
    <property type="term" value="F:threonine-phosphate decarboxylase activity"/>
    <property type="evidence" value="ECO:0007669"/>
    <property type="project" value="InterPro"/>
</dbReference>
<evidence type="ECO:0000256" key="3">
    <source>
        <dbReference type="ARBA" id="ARBA00006263"/>
    </source>
</evidence>
<dbReference type="InterPro" id="IPR004485">
    <property type="entry name" value="Cobalamin_biosynth_CobD/CbiB"/>
</dbReference>
<keyword evidence="6 9" id="KW-0812">Transmembrane</keyword>
<dbReference type="PANTHER" id="PTHR34308:SF1">
    <property type="entry name" value="COBALAMIN BIOSYNTHESIS PROTEIN CBIB"/>
    <property type="match status" value="1"/>
</dbReference>
<feature type="region of interest" description="Disordered" evidence="10">
    <location>
        <begin position="46"/>
        <end position="131"/>
    </location>
</feature>
<dbReference type="EMBL" id="CABFPH010000099">
    <property type="protein sequence ID" value="VUD74031.1"/>
    <property type="molecule type" value="Genomic_DNA"/>
</dbReference>
<comment type="function">
    <text evidence="9">Converts cobyric acid to cobinamide by the addition of aminopropanol on the F carboxylic group.</text>
</comment>
<keyword evidence="12" id="KW-1185">Reference proteome</keyword>
<evidence type="ECO:0000256" key="9">
    <source>
        <dbReference type="HAMAP-Rule" id="MF_00024"/>
    </source>
</evidence>
<proteinExistence type="inferred from homology"/>
<comment type="pathway">
    <text evidence="2 9">Cofactor biosynthesis; adenosylcobalamin biosynthesis.</text>
</comment>
<feature type="compositionally biased region" description="Basic and acidic residues" evidence="10">
    <location>
        <begin position="82"/>
        <end position="103"/>
    </location>
</feature>
<feature type="transmembrane region" description="Helical" evidence="9">
    <location>
        <begin position="196"/>
        <end position="219"/>
    </location>
</feature>
<keyword evidence="5 9" id="KW-0169">Cobalamin biosynthesis</keyword>
<evidence type="ECO:0000313" key="12">
    <source>
        <dbReference type="Proteomes" id="UP000410984"/>
    </source>
</evidence>
<dbReference type="GO" id="GO:0009236">
    <property type="term" value="P:cobalamin biosynthetic process"/>
    <property type="evidence" value="ECO:0007669"/>
    <property type="project" value="UniProtKB-UniRule"/>
</dbReference>
<dbReference type="HAMAP" id="MF_00024">
    <property type="entry name" value="CobD_CbiB"/>
    <property type="match status" value="1"/>
</dbReference>
<evidence type="ECO:0000256" key="10">
    <source>
        <dbReference type="SAM" id="MobiDB-lite"/>
    </source>
</evidence>
<evidence type="ECO:0000313" key="11">
    <source>
        <dbReference type="EMBL" id="VUD74031.1"/>
    </source>
</evidence>
<dbReference type="Pfam" id="PF03186">
    <property type="entry name" value="CobD_Cbib"/>
    <property type="match status" value="1"/>
</dbReference>
<keyword evidence="8 9" id="KW-0472">Membrane</keyword>
<dbReference type="PANTHER" id="PTHR34308">
    <property type="entry name" value="COBALAMIN BIOSYNTHESIS PROTEIN CBIB"/>
    <property type="match status" value="1"/>
</dbReference>
<comment type="similarity">
    <text evidence="3 9">Belongs to the CobD/CbiB family.</text>
</comment>
<evidence type="ECO:0000256" key="1">
    <source>
        <dbReference type="ARBA" id="ARBA00004651"/>
    </source>
</evidence>
<evidence type="ECO:0000256" key="5">
    <source>
        <dbReference type="ARBA" id="ARBA00022573"/>
    </source>
</evidence>
<dbReference type="GO" id="GO:0015420">
    <property type="term" value="F:ABC-type vitamin B12 transporter activity"/>
    <property type="evidence" value="ECO:0007669"/>
    <property type="project" value="UniProtKB-UniRule"/>
</dbReference>
<evidence type="ECO:0000256" key="7">
    <source>
        <dbReference type="ARBA" id="ARBA00022989"/>
    </source>
</evidence>
<protein>
    <recommendedName>
        <fullName evidence="9">Cobalamin biosynthesis protein CobD</fullName>
    </recommendedName>
</protein>
<feature type="transmembrane region" description="Helical" evidence="9">
    <location>
        <begin position="259"/>
        <end position="277"/>
    </location>
</feature>